<name>A0A1W6NYK1_9RHOB</name>
<dbReference type="PROSITE" id="PS51257">
    <property type="entry name" value="PROKAR_LIPOPROTEIN"/>
    <property type="match status" value="1"/>
</dbReference>
<evidence type="ECO:0000313" key="1">
    <source>
        <dbReference type="EMBL" id="ARO14325.1"/>
    </source>
</evidence>
<dbReference type="STRING" id="92947.BVG79_00975"/>
<dbReference type="KEGG" id="kro:BVG79_00975"/>
<evidence type="ECO:0000313" key="2">
    <source>
        <dbReference type="Proteomes" id="UP000242447"/>
    </source>
</evidence>
<dbReference type="AlphaFoldDB" id="A0A1W6NYK1"/>
<organism evidence="1 2">
    <name type="scientific">Ketogulonicigenium robustum</name>
    <dbReference type="NCBI Taxonomy" id="92947"/>
    <lineage>
        <taxon>Bacteria</taxon>
        <taxon>Pseudomonadati</taxon>
        <taxon>Pseudomonadota</taxon>
        <taxon>Alphaproteobacteria</taxon>
        <taxon>Rhodobacterales</taxon>
        <taxon>Roseobacteraceae</taxon>
        <taxon>Ketogulonicigenium</taxon>
    </lineage>
</organism>
<reference evidence="1 2" key="1">
    <citation type="submission" date="2017-02" db="EMBL/GenBank/DDBJ databases">
        <title>Ketogulonicigenium robustum SPU B003 Genome sequencing and assembly.</title>
        <authorList>
            <person name="Li Y."/>
            <person name="Liu L."/>
            <person name="Wang C."/>
            <person name="Zhang M."/>
            <person name="Zhang T."/>
            <person name="Zhang Y."/>
        </authorList>
    </citation>
    <scope>NUCLEOTIDE SEQUENCE [LARGE SCALE GENOMIC DNA]</scope>
    <source>
        <strain evidence="1 2">SPU_B003</strain>
    </source>
</reference>
<gene>
    <name evidence="1" type="ORF">BVG79_00975</name>
</gene>
<accession>A0A1W6NYK1</accession>
<dbReference type="EMBL" id="CP019937">
    <property type="protein sequence ID" value="ARO14325.1"/>
    <property type="molecule type" value="Genomic_DNA"/>
</dbReference>
<proteinExistence type="predicted"/>
<sequence length="57" mass="6282">MVFRLMMCTYAIDSRGFGSFLAFIFAQGCKAGSSLANAFIAELVIPNFLRLRVKALC</sequence>
<protein>
    <submittedName>
        <fullName evidence="1">Uncharacterized protein</fullName>
    </submittedName>
</protein>
<keyword evidence="2" id="KW-1185">Reference proteome</keyword>
<dbReference type="Proteomes" id="UP000242447">
    <property type="component" value="Chromosome"/>
</dbReference>